<keyword evidence="12 19" id="KW-1133">Transmembrane helix</keyword>
<evidence type="ECO:0000256" key="3">
    <source>
        <dbReference type="ARBA" id="ARBA00004663"/>
    </source>
</evidence>
<dbReference type="EC" id="2.7.8.26" evidence="5"/>
<evidence type="ECO:0000256" key="6">
    <source>
        <dbReference type="ARBA" id="ARBA00015850"/>
    </source>
</evidence>
<feature type="transmembrane region" description="Helical" evidence="19">
    <location>
        <begin position="36"/>
        <end position="56"/>
    </location>
</feature>
<dbReference type="EMBL" id="FPHF01000067">
    <property type="protein sequence ID" value="SFV62809.1"/>
    <property type="molecule type" value="Genomic_DNA"/>
</dbReference>
<evidence type="ECO:0000256" key="2">
    <source>
        <dbReference type="ARBA" id="ARBA00004651"/>
    </source>
</evidence>
<dbReference type="HAMAP" id="MF_00719">
    <property type="entry name" value="CobS"/>
    <property type="match status" value="1"/>
</dbReference>
<keyword evidence="9" id="KW-0808">Transferase</keyword>
<feature type="transmembrane region" description="Helical" evidence="19">
    <location>
        <begin position="107"/>
        <end position="125"/>
    </location>
</feature>
<dbReference type="UniPathway" id="UPA00148">
    <property type="reaction ID" value="UER00238"/>
</dbReference>
<dbReference type="GO" id="GO:0051073">
    <property type="term" value="F:adenosylcobinamide-GDP ribazoletransferase activity"/>
    <property type="evidence" value="ECO:0007669"/>
    <property type="project" value="UniProtKB-EC"/>
</dbReference>
<keyword evidence="8" id="KW-0169">Cobalamin biosynthesis</keyword>
<keyword evidence="11" id="KW-0460">Magnesium</keyword>
<evidence type="ECO:0000256" key="8">
    <source>
        <dbReference type="ARBA" id="ARBA00022573"/>
    </source>
</evidence>
<evidence type="ECO:0000256" key="11">
    <source>
        <dbReference type="ARBA" id="ARBA00022842"/>
    </source>
</evidence>
<evidence type="ECO:0000256" key="7">
    <source>
        <dbReference type="ARBA" id="ARBA00022475"/>
    </source>
</evidence>
<feature type="transmembrane region" description="Helical" evidence="19">
    <location>
        <begin position="63"/>
        <end position="82"/>
    </location>
</feature>
<evidence type="ECO:0000256" key="5">
    <source>
        <dbReference type="ARBA" id="ARBA00013200"/>
    </source>
</evidence>
<evidence type="ECO:0000256" key="19">
    <source>
        <dbReference type="SAM" id="Phobius"/>
    </source>
</evidence>
<comment type="cofactor">
    <cofactor evidence="1">
        <name>Mg(2+)</name>
        <dbReference type="ChEBI" id="CHEBI:18420"/>
    </cofactor>
</comment>
<evidence type="ECO:0000256" key="4">
    <source>
        <dbReference type="ARBA" id="ARBA00010561"/>
    </source>
</evidence>
<dbReference type="PANTHER" id="PTHR34148">
    <property type="entry name" value="ADENOSYLCOBINAMIDE-GDP RIBAZOLETRANSFERASE"/>
    <property type="match status" value="1"/>
</dbReference>
<feature type="transmembrane region" description="Helical" evidence="19">
    <location>
        <begin position="175"/>
        <end position="208"/>
    </location>
</feature>
<comment type="pathway">
    <text evidence="3">Cofactor biosynthesis; adenosylcobalamin biosynthesis; adenosylcobalamin from cob(II)yrinate a,c-diamide: step 7/7.</text>
</comment>
<keyword evidence="7" id="KW-1003">Cell membrane</keyword>
<dbReference type="Pfam" id="PF02654">
    <property type="entry name" value="CobS"/>
    <property type="match status" value="1"/>
</dbReference>
<sequence>MINILKGFALAISMLTTLPFFRVHEFYKGINGYSVMFYPLVGFLLGALLYLISLVLTPYIPSFHIGVILFALWALFTGGLHLDGYCDTVDGLFVDKSRALEVMKDPHNGGMGMIFGGVFFILKASSLAVFELLYLFPIILMLPRFAVVFMIYTYPYVSKSGMGTLAKDELKGWQLFVALAYTLGTVVYFDGWILLLVTLVLTLVIKSFFIKRYGGFTGDIYGFSIEVIELLLLNIALVGLV</sequence>
<comment type="subcellular location">
    <subcellularLocation>
        <location evidence="2">Cell membrane</location>
        <topology evidence="2">Multi-pass membrane protein</topology>
    </subcellularLocation>
</comment>
<dbReference type="InterPro" id="IPR003805">
    <property type="entry name" value="CobS"/>
</dbReference>
<keyword evidence="13 19" id="KW-0472">Membrane</keyword>
<name>A0A1W1CAM1_9ZZZZ</name>
<organism evidence="20">
    <name type="scientific">hydrothermal vent metagenome</name>
    <dbReference type="NCBI Taxonomy" id="652676"/>
    <lineage>
        <taxon>unclassified sequences</taxon>
        <taxon>metagenomes</taxon>
        <taxon>ecological metagenomes</taxon>
    </lineage>
</organism>
<comment type="function">
    <text evidence="14">Joins adenosylcobinamide-GDP and alpha-ribazole to generate adenosylcobalamin (Ado-cobalamin). Also synthesizes adenosylcobalamin 5'-phosphate from adenosylcobinamide-GDP and alpha-ribazole 5'-phosphate.</text>
</comment>
<keyword evidence="10 19" id="KW-0812">Transmembrane</keyword>
<dbReference type="PANTHER" id="PTHR34148:SF1">
    <property type="entry name" value="ADENOSYLCOBINAMIDE-GDP RIBAZOLETRANSFERASE"/>
    <property type="match status" value="1"/>
</dbReference>
<evidence type="ECO:0000256" key="15">
    <source>
        <dbReference type="ARBA" id="ARBA00032605"/>
    </source>
</evidence>
<evidence type="ECO:0000256" key="16">
    <source>
        <dbReference type="ARBA" id="ARBA00032853"/>
    </source>
</evidence>
<evidence type="ECO:0000256" key="9">
    <source>
        <dbReference type="ARBA" id="ARBA00022679"/>
    </source>
</evidence>
<dbReference type="GO" id="GO:0009236">
    <property type="term" value="P:cobalamin biosynthetic process"/>
    <property type="evidence" value="ECO:0007669"/>
    <property type="project" value="UniProtKB-UniPathway"/>
</dbReference>
<proteinExistence type="inferred from homology"/>
<gene>
    <name evidence="20" type="ORF">MNB_SM-4-1814</name>
</gene>
<dbReference type="GO" id="GO:0008818">
    <property type="term" value="F:cobalamin 5'-phosphate synthase activity"/>
    <property type="evidence" value="ECO:0007669"/>
    <property type="project" value="InterPro"/>
</dbReference>
<feature type="transmembrane region" description="Helical" evidence="19">
    <location>
        <begin position="132"/>
        <end position="155"/>
    </location>
</feature>
<comment type="similarity">
    <text evidence="4">Belongs to the CobS family.</text>
</comment>
<feature type="transmembrane region" description="Helical" evidence="19">
    <location>
        <begin position="220"/>
        <end position="240"/>
    </location>
</feature>
<evidence type="ECO:0000313" key="20">
    <source>
        <dbReference type="EMBL" id="SFV62809.1"/>
    </source>
</evidence>
<comment type="catalytic activity">
    <reaction evidence="17">
        <text>alpha-ribazole + adenosylcob(III)inamide-GDP = adenosylcob(III)alamin + GMP + H(+)</text>
        <dbReference type="Rhea" id="RHEA:16049"/>
        <dbReference type="ChEBI" id="CHEBI:10329"/>
        <dbReference type="ChEBI" id="CHEBI:15378"/>
        <dbReference type="ChEBI" id="CHEBI:18408"/>
        <dbReference type="ChEBI" id="CHEBI:58115"/>
        <dbReference type="ChEBI" id="CHEBI:60487"/>
        <dbReference type="EC" id="2.7.8.26"/>
    </reaction>
</comment>
<feature type="transmembrane region" description="Helical" evidence="19">
    <location>
        <begin position="7"/>
        <end position="24"/>
    </location>
</feature>
<evidence type="ECO:0000256" key="13">
    <source>
        <dbReference type="ARBA" id="ARBA00023136"/>
    </source>
</evidence>
<evidence type="ECO:0000256" key="17">
    <source>
        <dbReference type="ARBA" id="ARBA00048623"/>
    </source>
</evidence>
<evidence type="ECO:0000256" key="18">
    <source>
        <dbReference type="ARBA" id="ARBA00049504"/>
    </source>
</evidence>
<evidence type="ECO:0000256" key="12">
    <source>
        <dbReference type="ARBA" id="ARBA00022989"/>
    </source>
</evidence>
<dbReference type="GO" id="GO:0005886">
    <property type="term" value="C:plasma membrane"/>
    <property type="evidence" value="ECO:0007669"/>
    <property type="project" value="UniProtKB-SubCell"/>
</dbReference>
<accession>A0A1W1CAM1</accession>
<comment type="catalytic activity">
    <reaction evidence="18">
        <text>alpha-ribazole 5'-phosphate + adenosylcob(III)inamide-GDP = adenosylcob(III)alamin 5'-phosphate + GMP + H(+)</text>
        <dbReference type="Rhea" id="RHEA:23560"/>
        <dbReference type="ChEBI" id="CHEBI:15378"/>
        <dbReference type="ChEBI" id="CHEBI:57918"/>
        <dbReference type="ChEBI" id="CHEBI:58115"/>
        <dbReference type="ChEBI" id="CHEBI:60487"/>
        <dbReference type="ChEBI" id="CHEBI:60493"/>
        <dbReference type="EC" id="2.7.8.26"/>
    </reaction>
</comment>
<evidence type="ECO:0000256" key="10">
    <source>
        <dbReference type="ARBA" id="ARBA00022692"/>
    </source>
</evidence>
<evidence type="ECO:0000256" key="1">
    <source>
        <dbReference type="ARBA" id="ARBA00001946"/>
    </source>
</evidence>
<reference evidence="20" key="1">
    <citation type="submission" date="2016-10" db="EMBL/GenBank/DDBJ databases">
        <authorList>
            <person name="de Groot N.N."/>
        </authorList>
    </citation>
    <scope>NUCLEOTIDE SEQUENCE</scope>
</reference>
<evidence type="ECO:0000256" key="14">
    <source>
        <dbReference type="ARBA" id="ARBA00025228"/>
    </source>
</evidence>
<dbReference type="AlphaFoldDB" id="A0A1W1CAM1"/>
<protein>
    <recommendedName>
        <fullName evidence="6">Adenosylcobinamide-GDP ribazoletransferase</fullName>
        <ecNumber evidence="5">2.7.8.26</ecNumber>
    </recommendedName>
    <alternativeName>
        <fullName evidence="16">Cobalamin synthase</fullName>
    </alternativeName>
    <alternativeName>
        <fullName evidence="15">Cobalamin-5'-phosphate synthase</fullName>
    </alternativeName>
</protein>